<protein>
    <submittedName>
        <fullName evidence="2">Uncharacterized protein</fullName>
    </submittedName>
</protein>
<gene>
    <name evidence="2" type="ORF">CYNAS_LOCUS6987</name>
</gene>
<sequence>MSVWLTSGQPPQEREAHTADEEHLRWAYSCDGDSDFVEAVDNEEEPSVKLLTFSFQCRRLKGSEEMSDDDEEAEMSWMKSVEEETCNGLSSDTKDGTKLLPLVDYILILTKISDLEGFVEKNGVEKIFSLYSLPSLAADLAASTFSTSVGSIVKFVLKHAESGDKLMFAIMEVFLQSEFNPNPNRVWDAWLTDTGKRLHVGFRKCSV</sequence>
<proteinExistence type="predicted"/>
<reference evidence="2" key="1">
    <citation type="submission" date="2023-07" db="EMBL/GenBank/DDBJ databases">
        <authorList>
            <consortium name="CYATHOMIX"/>
        </authorList>
    </citation>
    <scope>NUCLEOTIDE SEQUENCE</scope>
    <source>
        <strain evidence="2">N/A</strain>
    </source>
</reference>
<keyword evidence="3" id="KW-1185">Reference proteome</keyword>
<comment type="caution">
    <text evidence="2">The sequence shown here is derived from an EMBL/GenBank/DDBJ whole genome shotgun (WGS) entry which is preliminary data.</text>
</comment>
<evidence type="ECO:0000313" key="2">
    <source>
        <dbReference type="EMBL" id="CAJ0595004.1"/>
    </source>
</evidence>
<evidence type="ECO:0000313" key="3">
    <source>
        <dbReference type="Proteomes" id="UP001176961"/>
    </source>
</evidence>
<evidence type="ECO:0000256" key="1">
    <source>
        <dbReference type="SAM" id="MobiDB-lite"/>
    </source>
</evidence>
<dbReference type="EMBL" id="CATQJL010000112">
    <property type="protein sequence ID" value="CAJ0595004.1"/>
    <property type="molecule type" value="Genomic_DNA"/>
</dbReference>
<feature type="compositionally biased region" description="Polar residues" evidence="1">
    <location>
        <begin position="1"/>
        <end position="10"/>
    </location>
</feature>
<dbReference type="Proteomes" id="UP001176961">
    <property type="component" value="Unassembled WGS sequence"/>
</dbReference>
<organism evidence="2 3">
    <name type="scientific">Cylicocyclus nassatus</name>
    <name type="common">Nematode worm</name>
    <dbReference type="NCBI Taxonomy" id="53992"/>
    <lineage>
        <taxon>Eukaryota</taxon>
        <taxon>Metazoa</taxon>
        <taxon>Ecdysozoa</taxon>
        <taxon>Nematoda</taxon>
        <taxon>Chromadorea</taxon>
        <taxon>Rhabditida</taxon>
        <taxon>Rhabditina</taxon>
        <taxon>Rhabditomorpha</taxon>
        <taxon>Strongyloidea</taxon>
        <taxon>Strongylidae</taxon>
        <taxon>Cylicocyclus</taxon>
    </lineage>
</organism>
<accession>A0AA36GN06</accession>
<name>A0AA36GN06_CYLNA</name>
<feature type="region of interest" description="Disordered" evidence="1">
    <location>
        <begin position="1"/>
        <end position="20"/>
    </location>
</feature>
<dbReference type="AlphaFoldDB" id="A0AA36GN06"/>